<dbReference type="Proteomes" id="UP000664169">
    <property type="component" value="Unassembled WGS sequence"/>
</dbReference>
<evidence type="ECO:0000256" key="5">
    <source>
        <dbReference type="ARBA" id="ARBA00023136"/>
    </source>
</evidence>
<protein>
    <submittedName>
        <fullName evidence="7">Uncharacterized protein</fullName>
    </submittedName>
</protein>
<dbReference type="GO" id="GO:0016020">
    <property type="term" value="C:membrane"/>
    <property type="evidence" value="ECO:0007669"/>
    <property type="project" value="UniProtKB-SubCell"/>
</dbReference>
<comment type="caution">
    <text evidence="7">The sequence shown here is derived from an EMBL/GenBank/DDBJ whole genome shotgun (WGS) entry which is preliminary data.</text>
</comment>
<evidence type="ECO:0000256" key="6">
    <source>
        <dbReference type="SAM" id="Phobius"/>
    </source>
</evidence>
<dbReference type="PANTHER" id="PTHR13353:SF5">
    <property type="entry name" value="TRANSMEMBRANE PROTEIN 19"/>
    <property type="match status" value="1"/>
</dbReference>
<gene>
    <name evidence="7" type="ORF">GOMPHAMPRED_000253</name>
</gene>
<dbReference type="PANTHER" id="PTHR13353">
    <property type="entry name" value="TRANSMEMBRANE PROTEIN 19"/>
    <property type="match status" value="1"/>
</dbReference>
<keyword evidence="8" id="KW-1185">Reference proteome</keyword>
<name>A0A8H3EGB4_9LECA</name>
<keyword evidence="5 6" id="KW-0472">Membrane</keyword>
<comment type="similarity">
    <text evidence="2">Belongs to the TMEM19 family.</text>
</comment>
<evidence type="ECO:0000256" key="3">
    <source>
        <dbReference type="ARBA" id="ARBA00022692"/>
    </source>
</evidence>
<dbReference type="AlphaFoldDB" id="A0A8H3EGB4"/>
<feature type="transmembrane region" description="Helical" evidence="6">
    <location>
        <begin position="299"/>
        <end position="317"/>
    </location>
</feature>
<dbReference type="Pfam" id="PF01940">
    <property type="entry name" value="DUF92"/>
    <property type="match status" value="1"/>
</dbReference>
<dbReference type="OrthoDB" id="30881at2759"/>
<evidence type="ECO:0000256" key="4">
    <source>
        <dbReference type="ARBA" id="ARBA00022989"/>
    </source>
</evidence>
<keyword evidence="3 6" id="KW-0812">Transmembrane</keyword>
<feature type="transmembrane region" description="Helical" evidence="6">
    <location>
        <begin position="29"/>
        <end position="55"/>
    </location>
</feature>
<comment type="subcellular location">
    <subcellularLocation>
        <location evidence="1">Membrane</location>
        <topology evidence="1">Multi-pass membrane protein</topology>
    </subcellularLocation>
</comment>
<sequence>MEPKIAIPAIALLIIRAISKKSLTPLGVLFALFTAIVHAIHPWSVFFALIAVFFLTGTAVTKVKHDIKAQLTLASDGASGGEGSRTHVQVLANSGVATGLIYLHWYQVRQMTTSATCWPWGVDLLTVGIVCNYAAVTADTFSSELGILSKSQPRLITSLTLRQVPPGTNGGITPLGTAAGFLGSFIIAVTSTVLLPFCSVRSTTAWAPGFDGGHSWSYQEKLAWVAFITIWGGLGSLLDSVLGALLQASVIDIRTGKIVEGRGGSQVPIHDTRRKKDDDKHSRRMVSGVTLLDNNGVNFLQALVMSFGGMALAAWYWNVPFSTILPDFRSTLPKNDMY</sequence>
<proteinExistence type="inferred from homology"/>
<keyword evidence="4 6" id="KW-1133">Transmembrane helix</keyword>
<evidence type="ECO:0000313" key="8">
    <source>
        <dbReference type="Proteomes" id="UP000664169"/>
    </source>
</evidence>
<organism evidence="7 8">
    <name type="scientific">Gomphillus americanus</name>
    <dbReference type="NCBI Taxonomy" id="1940652"/>
    <lineage>
        <taxon>Eukaryota</taxon>
        <taxon>Fungi</taxon>
        <taxon>Dikarya</taxon>
        <taxon>Ascomycota</taxon>
        <taxon>Pezizomycotina</taxon>
        <taxon>Lecanoromycetes</taxon>
        <taxon>OSLEUM clade</taxon>
        <taxon>Ostropomycetidae</taxon>
        <taxon>Ostropales</taxon>
        <taxon>Graphidaceae</taxon>
        <taxon>Gomphilloideae</taxon>
        <taxon>Gomphillus</taxon>
    </lineage>
</organism>
<evidence type="ECO:0000313" key="7">
    <source>
        <dbReference type="EMBL" id="CAF9903437.1"/>
    </source>
</evidence>
<feature type="transmembrane region" description="Helical" evidence="6">
    <location>
        <begin position="222"/>
        <end position="246"/>
    </location>
</feature>
<dbReference type="InterPro" id="IPR002794">
    <property type="entry name" value="DUF92_TMEM19"/>
</dbReference>
<evidence type="ECO:0000256" key="2">
    <source>
        <dbReference type="ARBA" id="ARBA00009012"/>
    </source>
</evidence>
<reference evidence="7" key="1">
    <citation type="submission" date="2021-03" db="EMBL/GenBank/DDBJ databases">
        <authorList>
            <person name="Tagirdzhanova G."/>
        </authorList>
    </citation>
    <scope>NUCLEOTIDE SEQUENCE</scope>
</reference>
<accession>A0A8H3EGB4</accession>
<evidence type="ECO:0000256" key="1">
    <source>
        <dbReference type="ARBA" id="ARBA00004141"/>
    </source>
</evidence>
<dbReference type="EMBL" id="CAJPDQ010000001">
    <property type="protein sequence ID" value="CAF9903437.1"/>
    <property type="molecule type" value="Genomic_DNA"/>
</dbReference>
<feature type="transmembrane region" description="Helical" evidence="6">
    <location>
        <begin position="181"/>
        <end position="202"/>
    </location>
</feature>